<keyword evidence="3" id="KW-1185">Reference proteome</keyword>
<gene>
    <name evidence="2" type="ORF">OHB35_22415</name>
</gene>
<dbReference type="GeneID" id="93931025"/>
<evidence type="ECO:0000313" key="3">
    <source>
        <dbReference type="Proteomes" id="UP001340816"/>
    </source>
</evidence>
<organism evidence="2 3">
    <name type="scientific">Streptomyces phaeochromogenes</name>
    <dbReference type="NCBI Taxonomy" id="1923"/>
    <lineage>
        <taxon>Bacteria</taxon>
        <taxon>Bacillati</taxon>
        <taxon>Actinomycetota</taxon>
        <taxon>Actinomycetes</taxon>
        <taxon>Kitasatosporales</taxon>
        <taxon>Streptomycetaceae</taxon>
        <taxon>Streptomyces</taxon>
        <taxon>Streptomyces phaeochromogenes group</taxon>
    </lineage>
</organism>
<name>A0ABZ1HB26_STRPH</name>
<dbReference type="EMBL" id="CP109135">
    <property type="protein sequence ID" value="WSD15779.1"/>
    <property type="molecule type" value="Genomic_DNA"/>
</dbReference>
<accession>A0ABZ1HB26</accession>
<feature type="signal peptide" evidence="1">
    <location>
        <begin position="1"/>
        <end position="24"/>
    </location>
</feature>
<keyword evidence="1" id="KW-0732">Signal</keyword>
<protein>
    <submittedName>
        <fullName evidence="2">Uncharacterized protein</fullName>
    </submittedName>
</protein>
<sequence length="71" mass="7607">MRRKSPILCTTAALLALAATPASAADEPVTAAGGQRMTQAADHQVMWSSKELQPQQVMWSGQLAQPGQVMW</sequence>
<dbReference type="RefSeq" id="WP_266759845.1">
    <property type="nucleotide sequence ID" value="NZ_CP108134.1"/>
</dbReference>
<reference evidence="2 3" key="1">
    <citation type="submission" date="2022-10" db="EMBL/GenBank/DDBJ databases">
        <title>The complete genomes of actinobacterial strains from the NBC collection.</title>
        <authorList>
            <person name="Joergensen T.S."/>
            <person name="Alvarez Arevalo M."/>
            <person name="Sterndorff E.B."/>
            <person name="Faurdal D."/>
            <person name="Vuksanovic O."/>
            <person name="Mourched A.-S."/>
            <person name="Charusanti P."/>
            <person name="Shaw S."/>
            <person name="Blin K."/>
            <person name="Weber T."/>
        </authorList>
    </citation>
    <scope>NUCLEOTIDE SEQUENCE [LARGE SCALE GENOMIC DNA]</scope>
    <source>
        <strain evidence="2 3">NBC 01752</strain>
    </source>
</reference>
<evidence type="ECO:0000256" key="1">
    <source>
        <dbReference type="SAM" id="SignalP"/>
    </source>
</evidence>
<dbReference type="Proteomes" id="UP001340816">
    <property type="component" value="Chromosome"/>
</dbReference>
<evidence type="ECO:0000313" key="2">
    <source>
        <dbReference type="EMBL" id="WSD15779.1"/>
    </source>
</evidence>
<feature type="chain" id="PRO_5045584989" evidence="1">
    <location>
        <begin position="25"/>
        <end position="71"/>
    </location>
</feature>
<proteinExistence type="predicted"/>